<gene>
    <name evidence="5" type="ORF">MW084_16825</name>
</gene>
<dbReference type="PRINTS" id="PR00033">
    <property type="entry name" value="HTHASNC"/>
</dbReference>
<dbReference type="PANTHER" id="PTHR30154:SF34">
    <property type="entry name" value="TRANSCRIPTIONAL REGULATOR AZLB"/>
    <property type="match status" value="1"/>
</dbReference>
<dbReference type="EMBL" id="CP095474">
    <property type="protein sequence ID" value="URN17312.1"/>
    <property type="molecule type" value="Genomic_DNA"/>
</dbReference>
<evidence type="ECO:0000256" key="1">
    <source>
        <dbReference type="ARBA" id="ARBA00023015"/>
    </source>
</evidence>
<keyword evidence="6" id="KW-1185">Reference proteome</keyword>
<dbReference type="Proteomes" id="UP001056383">
    <property type="component" value="Chromosome"/>
</dbReference>
<dbReference type="Pfam" id="PF01037">
    <property type="entry name" value="AsnC_trans_reg"/>
    <property type="match status" value="1"/>
</dbReference>
<keyword evidence="2" id="KW-0238">DNA-binding</keyword>
<protein>
    <submittedName>
        <fullName evidence="5">Lrp/AsnC family transcriptional regulator</fullName>
    </submittedName>
</protein>
<dbReference type="PROSITE" id="PS50956">
    <property type="entry name" value="HTH_ASNC_2"/>
    <property type="match status" value="1"/>
</dbReference>
<dbReference type="SUPFAM" id="SSF46785">
    <property type="entry name" value="Winged helix' DNA-binding domain"/>
    <property type="match status" value="2"/>
</dbReference>
<dbReference type="InterPro" id="IPR011008">
    <property type="entry name" value="Dimeric_a/b-barrel"/>
</dbReference>
<evidence type="ECO:0000259" key="4">
    <source>
        <dbReference type="PROSITE" id="PS50956"/>
    </source>
</evidence>
<dbReference type="Gene3D" id="3.30.70.920">
    <property type="match status" value="1"/>
</dbReference>
<name>A0ABY4TKL0_9ACTN</name>
<keyword evidence="3" id="KW-0804">Transcription</keyword>
<proteinExistence type="predicted"/>
<dbReference type="PANTHER" id="PTHR30154">
    <property type="entry name" value="LEUCINE-RESPONSIVE REGULATORY PROTEIN"/>
    <property type="match status" value="1"/>
</dbReference>
<feature type="domain" description="HTH asnC-type" evidence="4">
    <location>
        <begin position="189"/>
        <end position="249"/>
    </location>
</feature>
<dbReference type="Pfam" id="PF13404">
    <property type="entry name" value="HTH_AsnC-type"/>
    <property type="match status" value="2"/>
</dbReference>
<dbReference type="SUPFAM" id="SSF54909">
    <property type="entry name" value="Dimeric alpha+beta barrel"/>
    <property type="match status" value="1"/>
</dbReference>
<evidence type="ECO:0000256" key="3">
    <source>
        <dbReference type="ARBA" id="ARBA00023163"/>
    </source>
</evidence>
<dbReference type="RefSeq" id="WP_010472528.1">
    <property type="nucleotide sequence ID" value="NZ_CP095474.1"/>
</dbReference>
<dbReference type="InterPro" id="IPR000485">
    <property type="entry name" value="AsnC-type_HTH_dom"/>
</dbReference>
<evidence type="ECO:0000256" key="2">
    <source>
        <dbReference type="ARBA" id="ARBA00023125"/>
    </source>
</evidence>
<dbReference type="InterPro" id="IPR019888">
    <property type="entry name" value="Tscrpt_reg_AsnC-like"/>
</dbReference>
<evidence type="ECO:0000313" key="5">
    <source>
        <dbReference type="EMBL" id="URN17312.1"/>
    </source>
</evidence>
<dbReference type="InterPro" id="IPR036388">
    <property type="entry name" value="WH-like_DNA-bd_sf"/>
</dbReference>
<organism evidence="5 6">
    <name type="scientific">Streptomyces sudanensis</name>
    <dbReference type="NCBI Taxonomy" id="436397"/>
    <lineage>
        <taxon>Bacteria</taxon>
        <taxon>Bacillati</taxon>
        <taxon>Actinomycetota</taxon>
        <taxon>Actinomycetes</taxon>
        <taxon>Kitasatosporales</taxon>
        <taxon>Streptomycetaceae</taxon>
        <taxon>Streptomyces</taxon>
    </lineage>
</organism>
<keyword evidence="1" id="KW-0805">Transcription regulation</keyword>
<dbReference type="InterPro" id="IPR036390">
    <property type="entry name" value="WH_DNA-bd_sf"/>
</dbReference>
<dbReference type="Gene3D" id="1.10.10.10">
    <property type="entry name" value="Winged helix-like DNA-binding domain superfamily/Winged helix DNA-binding domain"/>
    <property type="match status" value="2"/>
</dbReference>
<dbReference type="SMART" id="SM00344">
    <property type="entry name" value="HTH_ASNC"/>
    <property type="match status" value="2"/>
</dbReference>
<evidence type="ECO:0000313" key="6">
    <source>
        <dbReference type="Proteomes" id="UP001056383"/>
    </source>
</evidence>
<dbReference type="InterPro" id="IPR019887">
    <property type="entry name" value="Tscrpt_reg_AsnC/Lrp_C"/>
</dbReference>
<reference evidence="5" key="1">
    <citation type="submission" date="2022-04" db="EMBL/GenBank/DDBJ databases">
        <title>Systematic whole-genome sequencing reveals an unexpected diversity among actinomycetoma pathogens and provides insights into their antibacterial susceptibilities.</title>
        <authorList>
            <person name="Watson A.K."/>
            <person name="Kepplinger B."/>
            <person name="Bakhiet S.M."/>
            <person name="Mhmoud N.A."/>
            <person name="Chapman J."/>
            <person name="Allenby N."/>
            <person name="Mickiewicz K."/>
            <person name="Goodfellow M."/>
            <person name="Fahal A.H."/>
            <person name="Errington J."/>
        </authorList>
    </citation>
    <scope>NUCLEOTIDE SEQUENCE</scope>
    <source>
        <strain evidence="5">SD 504</strain>
    </source>
</reference>
<sequence length="333" mass="34854">MADGAITFDRLDRRIVGALQVDGRAEASRVAGALGVSARTVARRLARMRDAGAVSVVRLAPPEEVVGATALRVRVVRGRAEAVAEAFAARPDVLSVDLVTGGEEISVLLLGDDADQGRLLYRQVPATAAITSVSAHSVLRVFADARQWRADVLTPEETAALLPSGAEEAEGGGGGAEFVRSTEAEDGVPDAVDRRLLAVLDRNARLGFAELGHLAGVPETTVRRRMRRLAAGGQVRTLVRVRPGLLGLTVDANLWMRVPPARLHEAGEALAAHPLTHAVAATTGACNLVAAVYCRDLRALYDFTTGVLGPLGVESVETTVIARAVKPVGAGRG</sequence>
<accession>A0ABY4TKL0</accession>